<reference evidence="5 6" key="1">
    <citation type="journal article" date="2013" name="Proc. Natl. Acad. Sci. U.S.A.">
        <title>Fine-scale variation in meiotic recombination in Mimulus inferred from population shotgun sequencing.</title>
        <authorList>
            <person name="Hellsten U."/>
            <person name="Wright K.M."/>
            <person name="Jenkins J."/>
            <person name="Shu S."/>
            <person name="Yuan Y."/>
            <person name="Wessler S.R."/>
            <person name="Schmutz J."/>
            <person name="Willis J.H."/>
            <person name="Rokhsar D.S."/>
        </authorList>
    </citation>
    <scope>NUCLEOTIDE SEQUENCE [LARGE SCALE GENOMIC DNA]</scope>
    <source>
        <strain evidence="6">cv. DUN x IM62</strain>
    </source>
</reference>
<evidence type="ECO:0000313" key="5">
    <source>
        <dbReference type="EMBL" id="EYU41705.1"/>
    </source>
</evidence>
<accession>A0A022RS00</accession>
<feature type="domain" description="RRM" evidence="4">
    <location>
        <begin position="82"/>
        <end position="155"/>
    </location>
</feature>
<dbReference type="Pfam" id="PF00076">
    <property type="entry name" value="RRM_1"/>
    <property type="match status" value="1"/>
</dbReference>
<dbReference type="OMA" id="NEFGPIK"/>
<keyword evidence="1 2" id="KW-0694">RNA-binding</keyword>
<dbReference type="GO" id="GO:0005634">
    <property type="term" value="C:nucleus"/>
    <property type="evidence" value="ECO:0000318"/>
    <property type="project" value="GO_Central"/>
</dbReference>
<dbReference type="CDD" id="cd12680">
    <property type="entry name" value="RRM_THOC4"/>
    <property type="match status" value="1"/>
</dbReference>
<feature type="compositionally biased region" description="Low complexity" evidence="3">
    <location>
        <begin position="36"/>
        <end position="52"/>
    </location>
</feature>
<protein>
    <recommendedName>
        <fullName evidence="4">RRM domain-containing protein</fullName>
    </recommendedName>
</protein>
<dbReference type="Pfam" id="PF13865">
    <property type="entry name" value="FoP_duplication"/>
    <property type="match status" value="1"/>
</dbReference>
<name>A0A022RS00_ERYGU</name>
<dbReference type="PANTHER" id="PTHR19965">
    <property type="entry name" value="RNA AND EXPORT FACTOR BINDING PROTEIN"/>
    <property type="match status" value="1"/>
</dbReference>
<dbReference type="EMBL" id="KI630319">
    <property type="protein sequence ID" value="EYU41705.1"/>
    <property type="molecule type" value="Genomic_DNA"/>
</dbReference>
<dbReference type="PhylomeDB" id="A0A022RS00"/>
<dbReference type="GO" id="GO:0003729">
    <property type="term" value="F:mRNA binding"/>
    <property type="evidence" value="ECO:0000318"/>
    <property type="project" value="GO_Central"/>
</dbReference>
<feature type="region of interest" description="Disordered" evidence="3">
    <location>
        <begin position="1"/>
        <end position="52"/>
    </location>
</feature>
<dbReference type="InterPro" id="IPR000504">
    <property type="entry name" value="RRM_dom"/>
</dbReference>
<dbReference type="InterPro" id="IPR051229">
    <property type="entry name" value="ALYREF_mRNA_export"/>
</dbReference>
<dbReference type="SUPFAM" id="SSF54928">
    <property type="entry name" value="RNA-binding domain, RBD"/>
    <property type="match status" value="1"/>
</dbReference>
<dbReference type="InterPro" id="IPR035979">
    <property type="entry name" value="RBD_domain_sf"/>
</dbReference>
<evidence type="ECO:0000313" key="6">
    <source>
        <dbReference type="Proteomes" id="UP000030748"/>
    </source>
</evidence>
<dbReference type="SMART" id="SM01218">
    <property type="entry name" value="FoP_duplication"/>
    <property type="match status" value="1"/>
</dbReference>
<gene>
    <name evidence="5" type="ORF">MIMGU_mgv1a013019mg</name>
</gene>
<evidence type="ECO:0000256" key="3">
    <source>
        <dbReference type="SAM" id="MobiDB-lite"/>
    </source>
</evidence>
<organism evidence="5 6">
    <name type="scientific">Erythranthe guttata</name>
    <name type="common">Yellow monkey flower</name>
    <name type="synonym">Mimulus guttatus</name>
    <dbReference type="NCBI Taxonomy" id="4155"/>
    <lineage>
        <taxon>Eukaryota</taxon>
        <taxon>Viridiplantae</taxon>
        <taxon>Streptophyta</taxon>
        <taxon>Embryophyta</taxon>
        <taxon>Tracheophyta</taxon>
        <taxon>Spermatophyta</taxon>
        <taxon>Magnoliopsida</taxon>
        <taxon>eudicotyledons</taxon>
        <taxon>Gunneridae</taxon>
        <taxon>Pentapetalae</taxon>
        <taxon>asterids</taxon>
        <taxon>lamiids</taxon>
        <taxon>Lamiales</taxon>
        <taxon>Phrymaceae</taxon>
        <taxon>Erythranthe</taxon>
    </lineage>
</organism>
<dbReference type="Gene3D" id="3.30.70.330">
    <property type="match status" value="1"/>
</dbReference>
<keyword evidence="6" id="KW-1185">Reference proteome</keyword>
<proteinExistence type="predicted"/>
<dbReference type="KEGG" id="egt:105952943"/>
<evidence type="ECO:0000256" key="1">
    <source>
        <dbReference type="ARBA" id="ARBA00022884"/>
    </source>
</evidence>
<dbReference type="OrthoDB" id="1049195at2759"/>
<dbReference type="eggNOG" id="KOG0533">
    <property type="taxonomic scope" value="Eukaryota"/>
</dbReference>
<evidence type="ECO:0000259" key="4">
    <source>
        <dbReference type="PROSITE" id="PS50102"/>
    </source>
</evidence>
<dbReference type="InterPro" id="IPR025715">
    <property type="entry name" value="FoP_C"/>
</dbReference>
<dbReference type="AlphaFoldDB" id="A0A022RS00"/>
<dbReference type="SMART" id="SM00360">
    <property type="entry name" value="RRM"/>
    <property type="match status" value="1"/>
</dbReference>
<dbReference type="InterPro" id="IPR012677">
    <property type="entry name" value="Nucleotide-bd_a/b_plait_sf"/>
</dbReference>
<feature type="region of interest" description="Disordered" evidence="3">
    <location>
        <begin position="184"/>
        <end position="207"/>
    </location>
</feature>
<dbReference type="GO" id="GO:0006406">
    <property type="term" value="P:mRNA export from nucleus"/>
    <property type="evidence" value="ECO:0000318"/>
    <property type="project" value="GO_Central"/>
</dbReference>
<dbReference type="PANTHER" id="PTHR19965:SF35">
    <property type="entry name" value="RNA ANNEALING PROTEIN YRA1"/>
    <property type="match status" value="1"/>
</dbReference>
<sequence>MANLDMTLDDMIKKNKSSRAGPRTSGPGPTRRLPNRSASAATPYSTTTSRAPVAQWNHDTFAAEPAFPVVGGARVSAIETGTKLLVSNLHFGVSDEDIKEIFSGVGDLKSCSVHYDRVGRSEGTAEVVFFRRRDAEAAIKRYNNVQLDGKPMRIEIIGLNMAMPPLLPLPLPTPSHGRNVPFQASGSAVRRPQGGARGMRKVNGVGRGRAEKISAEDLDADLDKYLAKAKETN</sequence>
<dbReference type="STRING" id="4155.A0A022RS00"/>
<dbReference type="Proteomes" id="UP000030748">
    <property type="component" value="Unassembled WGS sequence"/>
</dbReference>
<dbReference type="PROSITE" id="PS50102">
    <property type="entry name" value="RRM"/>
    <property type="match status" value="1"/>
</dbReference>
<evidence type="ECO:0000256" key="2">
    <source>
        <dbReference type="PROSITE-ProRule" id="PRU00176"/>
    </source>
</evidence>